<dbReference type="EMBL" id="KZ305112">
    <property type="protein sequence ID" value="PIA26262.1"/>
    <property type="molecule type" value="Genomic_DNA"/>
</dbReference>
<proteinExistence type="predicted"/>
<dbReference type="Proteomes" id="UP000230069">
    <property type="component" value="Unassembled WGS sequence"/>
</dbReference>
<dbReference type="AlphaFoldDB" id="A0A2G5C4P9"/>
<evidence type="ECO:0000313" key="2">
    <source>
        <dbReference type="Proteomes" id="UP000230069"/>
    </source>
</evidence>
<reference evidence="1 2" key="1">
    <citation type="submission" date="2017-09" db="EMBL/GenBank/DDBJ databases">
        <title>WGS assembly of Aquilegia coerulea Goldsmith.</title>
        <authorList>
            <person name="Hodges S."/>
            <person name="Kramer E."/>
            <person name="Nordborg M."/>
            <person name="Tomkins J."/>
            <person name="Borevitz J."/>
            <person name="Derieg N."/>
            <person name="Yan J."/>
            <person name="Mihaltcheva S."/>
            <person name="Hayes R.D."/>
            <person name="Rokhsar D."/>
        </authorList>
    </citation>
    <scope>NUCLEOTIDE SEQUENCE [LARGE SCALE GENOMIC DNA]</scope>
    <source>
        <strain evidence="2">cv. Goldsmith</strain>
    </source>
</reference>
<gene>
    <name evidence="1" type="ORF">AQUCO_09500019v1</name>
</gene>
<keyword evidence="2" id="KW-1185">Reference proteome</keyword>
<protein>
    <submittedName>
        <fullName evidence="1">Uncharacterized protein</fullName>
    </submittedName>
</protein>
<name>A0A2G5C4P9_AQUCA</name>
<accession>A0A2G5C4P9</accession>
<evidence type="ECO:0000313" key="1">
    <source>
        <dbReference type="EMBL" id="PIA26262.1"/>
    </source>
</evidence>
<organism evidence="1 2">
    <name type="scientific">Aquilegia coerulea</name>
    <name type="common">Rocky mountain columbine</name>
    <dbReference type="NCBI Taxonomy" id="218851"/>
    <lineage>
        <taxon>Eukaryota</taxon>
        <taxon>Viridiplantae</taxon>
        <taxon>Streptophyta</taxon>
        <taxon>Embryophyta</taxon>
        <taxon>Tracheophyta</taxon>
        <taxon>Spermatophyta</taxon>
        <taxon>Magnoliopsida</taxon>
        <taxon>Ranunculales</taxon>
        <taxon>Ranunculaceae</taxon>
        <taxon>Thalictroideae</taxon>
        <taxon>Aquilegia</taxon>
    </lineage>
</organism>
<dbReference type="InParanoid" id="A0A2G5C4P9"/>
<sequence>MSYFFFRSYRDGNEKKHCCRYNTGSLYFHASNWNSCCQRSTPYRICAFRSIISVCTSASICTSASDGHKHHDTIVFSWRERMFCYHAMDLYLCIACNYPMGHFLHVACSLKQNRKCHHDCIELGQYR</sequence>